<gene>
    <name evidence="1" type="ORF">BD626DRAFT_483341</name>
</gene>
<name>A0A550CPE3_9AGAR</name>
<dbReference type="EMBL" id="VDMD01000003">
    <property type="protein sequence ID" value="TRM66647.1"/>
    <property type="molecule type" value="Genomic_DNA"/>
</dbReference>
<evidence type="ECO:0000313" key="2">
    <source>
        <dbReference type="Proteomes" id="UP000320762"/>
    </source>
</evidence>
<reference evidence="1 2" key="1">
    <citation type="journal article" date="2019" name="New Phytol.">
        <title>Comparative genomics reveals unique wood-decay strategies and fruiting body development in the Schizophyllaceae.</title>
        <authorList>
            <person name="Almasi E."/>
            <person name="Sahu N."/>
            <person name="Krizsan K."/>
            <person name="Balint B."/>
            <person name="Kovacs G.M."/>
            <person name="Kiss B."/>
            <person name="Cseklye J."/>
            <person name="Drula E."/>
            <person name="Henrissat B."/>
            <person name="Nagy I."/>
            <person name="Chovatia M."/>
            <person name="Adam C."/>
            <person name="LaButti K."/>
            <person name="Lipzen A."/>
            <person name="Riley R."/>
            <person name="Grigoriev I.V."/>
            <person name="Nagy L.G."/>
        </authorList>
    </citation>
    <scope>NUCLEOTIDE SEQUENCE [LARGE SCALE GENOMIC DNA]</scope>
    <source>
        <strain evidence="1 2">NL-1724</strain>
    </source>
</reference>
<comment type="caution">
    <text evidence="1">The sequence shown here is derived from an EMBL/GenBank/DDBJ whole genome shotgun (WGS) entry which is preliminary data.</text>
</comment>
<accession>A0A550CPE3</accession>
<dbReference type="Proteomes" id="UP000320762">
    <property type="component" value="Unassembled WGS sequence"/>
</dbReference>
<organism evidence="1 2">
    <name type="scientific">Schizophyllum amplum</name>
    <dbReference type="NCBI Taxonomy" id="97359"/>
    <lineage>
        <taxon>Eukaryota</taxon>
        <taxon>Fungi</taxon>
        <taxon>Dikarya</taxon>
        <taxon>Basidiomycota</taxon>
        <taxon>Agaricomycotina</taxon>
        <taxon>Agaricomycetes</taxon>
        <taxon>Agaricomycetidae</taxon>
        <taxon>Agaricales</taxon>
        <taxon>Schizophyllaceae</taxon>
        <taxon>Schizophyllum</taxon>
    </lineage>
</organism>
<proteinExistence type="predicted"/>
<keyword evidence="2" id="KW-1185">Reference proteome</keyword>
<sequence length="324" mass="35511">MEPQVQNSPPKRRTHPKRVGPCILKRRLTPSPGPQACLQGCKVYLQTPKDQICSLFSRHIVTYDDGRVPSNNGRIPADQHKKDGTAEVAAEADFPYSGRVPLVRYLRVERLGSVENASLTRIDSPSSRLVMRAPSHCPPSWSSAPEGSRRRLYFSPLPISPLAFPPFTSFFLSFPFSSPPSPLSRPLFHLCRQLEPVRRQALISASRALYNTHTPHLTLAPQRAHCHRPASPVCLSASGISLGAFGARRQRLSASHASISPGTLSAAHCQSYISCLLVLFDLLALHTIYSAALLSHRTSLTFPPPPLHLSITSYPALSHCTPSA</sequence>
<protein>
    <submittedName>
        <fullName evidence="1">Uncharacterized protein</fullName>
    </submittedName>
</protein>
<evidence type="ECO:0000313" key="1">
    <source>
        <dbReference type="EMBL" id="TRM66647.1"/>
    </source>
</evidence>
<dbReference type="AlphaFoldDB" id="A0A550CPE3"/>